<dbReference type="AlphaFoldDB" id="A0A1V9Y2U5"/>
<dbReference type="InterPro" id="IPR054714">
    <property type="entry name" value="GPR158_179_extracellular"/>
</dbReference>
<keyword evidence="7" id="KW-0325">Glycoprotein</keyword>
<dbReference type="InterPro" id="IPR043458">
    <property type="entry name" value="GPR158/179"/>
</dbReference>
<keyword evidence="6" id="KW-0675">Receptor</keyword>
<accession>A0A1V9Y2U5</accession>
<evidence type="ECO:0000256" key="8">
    <source>
        <dbReference type="ARBA" id="ARBA00023224"/>
    </source>
</evidence>
<evidence type="ECO:0000313" key="11">
    <source>
        <dbReference type="EMBL" id="OQR80030.1"/>
    </source>
</evidence>
<dbReference type="GO" id="GO:0005886">
    <property type="term" value="C:plasma membrane"/>
    <property type="evidence" value="ECO:0007669"/>
    <property type="project" value="UniProtKB-SubCell"/>
</dbReference>
<keyword evidence="3" id="KW-0472">Membrane</keyword>
<proteinExistence type="inferred from homology"/>
<dbReference type="Gene3D" id="3.30.450.20">
    <property type="entry name" value="PAS domain"/>
    <property type="match status" value="1"/>
</dbReference>
<feature type="signal peptide" evidence="9">
    <location>
        <begin position="1"/>
        <end position="24"/>
    </location>
</feature>
<keyword evidence="4 9" id="KW-0732">Signal</keyword>
<dbReference type="Proteomes" id="UP000192247">
    <property type="component" value="Unassembled WGS sequence"/>
</dbReference>
<dbReference type="FunCoup" id="A0A1V9Y2U5">
    <property type="interactions" value="102"/>
</dbReference>
<evidence type="ECO:0000256" key="7">
    <source>
        <dbReference type="ARBA" id="ARBA00023180"/>
    </source>
</evidence>
<dbReference type="InParanoid" id="A0A1V9Y2U5"/>
<comment type="subcellular location">
    <subcellularLocation>
        <location evidence="1">Cell membrane</location>
        <topology evidence="1">Multi-pass membrane protein</topology>
    </subcellularLocation>
</comment>
<keyword evidence="3" id="KW-1003">Cell membrane</keyword>
<feature type="domain" description="GPR158/179 extracellular" evidence="10">
    <location>
        <begin position="639"/>
        <end position="737"/>
    </location>
</feature>
<reference evidence="11 12" key="1">
    <citation type="journal article" date="2017" name="Gigascience">
        <title>Draft genome of the honey bee ectoparasitic mite, Tropilaelaps mercedesae, is shaped by the parasitic life history.</title>
        <authorList>
            <person name="Dong X."/>
            <person name="Armstrong S.D."/>
            <person name="Xia D."/>
            <person name="Makepeace B.L."/>
            <person name="Darby A.C."/>
            <person name="Kadowaki T."/>
        </authorList>
    </citation>
    <scope>NUCLEOTIDE SEQUENCE [LARGE SCALE GENOMIC DNA]</scope>
    <source>
        <strain evidence="11">Wuxi-XJTLU</strain>
    </source>
</reference>
<evidence type="ECO:0000256" key="2">
    <source>
        <dbReference type="ARBA" id="ARBA00007242"/>
    </source>
</evidence>
<gene>
    <name evidence="11" type="ORF">BIW11_05337</name>
</gene>
<dbReference type="EMBL" id="MNPL01000420">
    <property type="protein sequence ID" value="OQR80030.1"/>
    <property type="molecule type" value="Genomic_DNA"/>
</dbReference>
<evidence type="ECO:0000256" key="1">
    <source>
        <dbReference type="ARBA" id="ARBA00004651"/>
    </source>
</evidence>
<dbReference type="Pfam" id="PF22572">
    <property type="entry name" value="GPR158_179_EC"/>
    <property type="match status" value="2"/>
</dbReference>
<keyword evidence="8" id="KW-0807">Transducer</keyword>
<feature type="chain" id="PRO_5013297541" description="GPR158/179 extracellular domain-containing protein" evidence="9">
    <location>
        <begin position="25"/>
        <end position="801"/>
    </location>
</feature>
<evidence type="ECO:0000256" key="5">
    <source>
        <dbReference type="ARBA" id="ARBA00023040"/>
    </source>
</evidence>
<keyword evidence="5" id="KW-0297">G-protein coupled receptor</keyword>
<evidence type="ECO:0000256" key="9">
    <source>
        <dbReference type="SAM" id="SignalP"/>
    </source>
</evidence>
<dbReference type="GO" id="GO:0004930">
    <property type="term" value="F:G protein-coupled receptor activity"/>
    <property type="evidence" value="ECO:0007669"/>
    <property type="project" value="UniProtKB-KW"/>
</dbReference>
<evidence type="ECO:0000256" key="6">
    <source>
        <dbReference type="ARBA" id="ARBA00023170"/>
    </source>
</evidence>
<evidence type="ECO:0000313" key="12">
    <source>
        <dbReference type="Proteomes" id="UP000192247"/>
    </source>
</evidence>
<organism evidence="11 12">
    <name type="scientific">Tropilaelaps mercedesae</name>
    <dbReference type="NCBI Taxonomy" id="418985"/>
    <lineage>
        <taxon>Eukaryota</taxon>
        <taxon>Metazoa</taxon>
        <taxon>Ecdysozoa</taxon>
        <taxon>Arthropoda</taxon>
        <taxon>Chelicerata</taxon>
        <taxon>Arachnida</taxon>
        <taxon>Acari</taxon>
        <taxon>Parasitiformes</taxon>
        <taxon>Mesostigmata</taxon>
        <taxon>Gamasina</taxon>
        <taxon>Dermanyssoidea</taxon>
        <taxon>Laelapidae</taxon>
        <taxon>Tropilaelaps</taxon>
    </lineage>
</organism>
<protein>
    <recommendedName>
        <fullName evidence="10">GPR158/179 extracellular domain-containing protein</fullName>
    </recommendedName>
</protein>
<feature type="domain" description="GPR158/179 extracellular" evidence="10">
    <location>
        <begin position="258"/>
        <end position="362"/>
    </location>
</feature>
<dbReference type="PANTHER" id="PTHR32546:SF25">
    <property type="entry name" value="MIP05539P"/>
    <property type="match status" value="1"/>
</dbReference>
<dbReference type="OrthoDB" id="9970547at2759"/>
<evidence type="ECO:0000256" key="4">
    <source>
        <dbReference type="ARBA" id="ARBA00022729"/>
    </source>
</evidence>
<dbReference type="PANTHER" id="PTHR32546">
    <property type="entry name" value="G-PROTEIN COUPLED RECEPTOR 158-RELATED"/>
    <property type="match status" value="1"/>
</dbReference>
<keyword evidence="12" id="KW-1185">Reference proteome</keyword>
<name>A0A1V9Y2U5_9ACAR</name>
<evidence type="ECO:0000256" key="3">
    <source>
        <dbReference type="ARBA" id="ARBA00022475"/>
    </source>
</evidence>
<comment type="caution">
    <text evidence="11">The sequence shown here is derived from an EMBL/GenBank/DDBJ whole genome shotgun (WGS) entry which is preliminary data.</text>
</comment>
<sequence length="801" mass="92415">MNILLRALGALALLLIAEVSVNVAQFDRDQDSFDAIRDRFERVNQHNCRIQDINELFLPNDTVTHVPNIKRLNIDPVFPNRTNLLHIHNMAISKAFFFSFILQRAKDNDEPGFMYYFMSVISDVAANRFINASAIYYAPNMSFTPSYKGFFNKTMPLFAPRAFRSDDFNDPYHLEGTSTLNTIEAIDLGAIPTESPSQNYSSDQYRINEWYSAWLPDLTKRQDSKTTYTVQITDYFGNNDTFVWHGPPAANDNPGPVKWVRPYFDCERSDKWVYGATSPIPDIYPRHTQWRHIEIPRYVAVSVMELDFERIDINQCPFGPGNPRPNYFAGTARCKNDTTDCEPVHGYGFRRGGYQCRCKPGFRRPRIVRNPYHGELIERASKQEYENGYQCDKIGYIGVLTQNLNRVPQDKRWELIGRFANYMAIDGISNGTRIDPFIVLKRMREVRPENCAAIRRQNPDALRLGGDVVYGKDVQLENEARMAVRLANFVSGFLQIVDPKDLFAEFRVPDKPLSADQMIAEVMSIVIGDQKVVGAGVYFDYKAFIDRNYFGPYAWRQGRNERKYFVDDTARFANSNGERDYLNKEWYQHLRTKWSANLDDLTTFTTKIQIRYNSSGHSAIKYDHFPLQYKAADVKDGYWTSPYFDCGGYHNSWMVTYAVPFFGWDSLRARLQFKGVVAVNIELEQLEINQCPDYGKYPENNAFENTHKCDRKSSRCVPILGRGFDQGGYKCECLQGYEYPYNDPITYFDGQIVEAEFERLVEDRPSRFERMRCRLAGGARETVSALTIVVGVAFALALREG</sequence>
<dbReference type="STRING" id="418985.A0A1V9Y2U5"/>
<comment type="similarity">
    <text evidence="2">Belongs to the G-protein coupled receptor 3 family.</text>
</comment>
<evidence type="ECO:0000259" key="10">
    <source>
        <dbReference type="Pfam" id="PF22572"/>
    </source>
</evidence>